<feature type="coiled-coil region" evidence="1">
    <location>
        <begin position="129"/>
        <end position="168"/>
    </location>
</feature>
<name>A0A0U2N5K1_9BACL</name>
<dbReference type="Gene3D" id="4.10.860.10">
    <property type="entry name" value="UVR domain"/>
    <property type="match status" value="1"/>
</dbReference>
<evidence type="ECO:0000313" key="4">
    <source>
        <dbReference type="Proteomes" id="UP000067683"/>
    </source>
</evidence>
<organism evidence="3 4">
    <name type="scientific">Planococcus rifietoensis</name>
    <dbReference type="NCBI Taxonomy" id="200991"/>
    <lineage>
        <taxon>Bacteria</taxon>
        <taxon>Bacillati</taxon>
        <taxon>Bacillota</taxon>
        <taxon>Bacilli</taxon>
        <taxon>Bacillales</taxon>
        <taxon>Caryophanaceae</taxon>
        <taxon>Planococcus</taxon>
    </lineage>
</organism>
<dbReference type="STRING" id="200991.AUC31_09830"/>
<feature type="domain" description="UVR" evidence="2">
    <location>
        <begin position="133"/>
        <end position="168"/>
    </location>
</feature>
<evidence type="ECO:0000313" key="3">
    <source>
        <dbReference type="EMBL" id="ALS75497.1"/>
    </source>
</evidence>
<dbReference type="Pfam" id="PF02151">
    <property type="entry name" value="UVR"/>
    <property type="match status" value="1"/>
</dbReference>
<dbReference type="GO" id="GO:0050897">
    <property type="term" value="F:cobalt ion binding"/>
    <property type="evidence" value="ECO:0007669"/>
    <property type="project" value="TreeGrafter"/>
</dbReference>
<dbReference type="GO" id="GO:1990170">
    <property type="term" value="P:stress response to cadmium ion"/>
    <property type="evidence" value="ECO:0007669"/>
    <property type="project" value="TreeGrafter"/>
</dbReference>
<dbReference type="InterPro" id="IPR036876">
    <property type="entry name" value="UVR_dom_sf"/>
</dbReference>
<dbReference type="SUPFAM" id="SSF46600">
    <property type="entry name" value="C-terminal UvrC-binding domain of UvrB"/>
    <property type="match status" value="1"/>
</dbReference>
<dbReference type="InterPro" id="IPR001943">
    <property type="entry name" value="UVR_dom"/>
</dbReference>
<evidence type="ECO:0000259" key="2">
    <source>
        <dbReference type="PROSITE" id="PS50151"/>
    </source>
</evidence>
<dbReference type="OrthoDB" id="9788704at2"/>
<dbReference type="Proteomes" id="UP000067683">
    <property type="component" value="Chromosome"/>
</dbReference>
<reference evidence="3" key="1">
    <citation type="submission" date="2016-01" db="EMBL/GenBank/DDBJ databases">
        <title>Complete genome of Planococcus rifietoensis type strain M8.</title>
        <authorList>
            <person name="See-Too W.S."/>
        </authorList>
    </citation>
    <scope>NUCLEOTIDE SEQUENCE [LARGE SCALE GENOMIC DNA]</scope>
    <source>
        <strain evidence="3">M8</strain>
    </source>
</reference>
<proteinExistence type="predicted"/>
<accession>A0A0U2N5K1</accession>
<gene>
    <name evidence="3" type="ORF">AUC31_09830</name>
</gene>
<dbReference type="GO" id="GO:0046870">
    <property type="term" value="F:cadmium ion binding"/>
    <property type="evidence" value="ECO:0007669"/>
    <property type="project" value="TreeGrafter"/>
</dbReference>
<dbReference type="PANTHER" id="PTHR38430:SF1">
    <property type="entry name" value="PROTEIN-ARGININE KINASE ACTIVATOR PROTEIN"/>
    <property type="match status" value="1"/>
</dbReference>
<dbReference type="RefSeq" id="WP_058382201.1">
    <property type="nucleotide sequence ID" value="NZ_CP013659.2"/>
</dbReference>
<dbReference type="AlphaFoldDB" id="A0A0U2N5K1"/>
<evidence type="ECO:0000256" key="1">
    <source>
        <dbReference type="SAM" id="Coils"/>
    </source>
</evidence>
<keyword evidence="1" id="KW-0175">Coiled coil</keyword>
<dbReference type="KEGG" id="prt:AUC31_09830"/>
<dbReference type="GO" id="GO:1990169">
    <property type="term" value="P:stress response to copper ion"/>
    <property type="evidence" value="ECO:0007669"/>
    <property type="project" value="TreeGrafter"/>
</dbReference>
<dbReference type="InterPro" id="IPR025542">
    <property type="entry name" value="YacH"/>
</dbReference>
<dbReference type="PANTHER" id="PTHR38430">
    <property type="entry name" value="PROTEIN-ARGININE KINASE ACTIVATOR PROTEIN"/>
    <property type="match status" value="1"/>
</dbReference>
<dbReference type="GO" id="GO:0008270">
    <property type="term" value="F:zinc ion binding"/>
    <property type="evidence" value="ECO:0007669"/>
    <property type="project" value="TreeGrafter"/>
</dbReference>
<dbReference type="GO" id="GO:0005507">
    <property type="term" value="F:copper ion binding"/>
    <property type="evidence" value="ECO:0007669"/>
    <property type="project" value="TreeGrafter"/>
</dbReference>
<sequence length="177" mass="19776">MICEQCGERPATVIVKQNQQGHLTERHLCHVCAAENHNISFSFDQDPMAIHNLLANWFPKQQAAVSPVRKEVPACPSCGFTFQKFLTLGKFGCAECYSTFSPQLIEILKRVQNGNTEHTGKIPASYGTTLKIKKEIEELRKQMQAAIQDENFEEAARLRDQVKALNEKLEGGGDVGD</sequence>
<dbReference type="EMBL" id="CP013659">
    <property type="protein sequence ID" value="ALS75497.1"/>
    <property type="molecule type" value="Genomic_DNA"/>
</dbReference>
<dbReference type="PROSITE" id="PS50151">
    <property type="entry name" value="UVR"/>
    <property type="match status" value="1"/>
</dbReference>
<keyword evidence="4" id="KW-1185">Reference proteome</keyword>
<protein>
    <submittedName>
        <fullName evidence="3">Nucleotide excision repair protein</fullName>
    </submittedName>
</protein>
<dbReference type="PIRSF" id="PIRSF015034">
    <property type="entry name" value="YacH"/>
    <property type="match status" value="1"/>
</dbReference>